<dbReference type="RefSeq" id="WP_090164226.1">
    <property type="nucleotide sequence ID" value="NZ_FMWK01000021.1"/>
</dbReference>
<proteinExistence type="predicted"/>
<dbReference type="Proteomes" id="UP000199428">
    <property type="component" value="Unassembled WGS sequence"/>
</dbReference>
<protein>
    <submittedName>
        <fullName evidence="2">Radical SAM-linked protein</fullName>
    </submittedName>
</protein>
<evidence type="ECO:0000313" key="3">
    <source>
        <dbReference type="Proteomes" id="UP000199428"/>
    </source>
</evidence>
<dbReference type="AlphaFoldDB" id="A0A1G5S519"/>
<dbReference type="InterPro" id="IPR018768">
    <property type="entry name" value="DUF2344"/>
</dbReference>
<evidence type="ECO:0000313" key="2">
    <source>
        <dbReference type="EMBL" id="SCZ81416.1"/>
    </source>
</evidence>
<organism evidence="2 3">
    <name type="scientific">Pseudobutyrivibrio xylanivorans</name>
    <dbReference type="NCBI Taxonomy" id="185007"/>
    <lineage>
        <taxon>Bacteria</taxon>
        <taxon>Bacillati</taxon>
        <taxon>Bacillota</taxon>
        <taxon>Clostridia</taxon>
        <taxon>Lachnospirales</taxon>
        <taxon>Lachnospiraceae</taxon>
        <taxon>Pseudobutyrivibrio</taxon>
    </lineage>
</organism>
<accession>A0A1G5S519</accession>
<sequence length="238" mass="26973">MRVRVKFAKTGIMRYVGHLDLMRFFQKAVKRSELPIRYSEGFNPHQIMSFASPLGVGLTSEGEYMDIDLKEKVDATSALKALNDNMVEGLEITGFKYLPDDAEKCMSAVTAASYVVTYKDSKDDACYIDNIIDLKERFFDESGSINIVKKTKKGERELDLKPLIYRFNLIIKEGVPEYDLLLSSGSTDNIKPELVIKAFHEFIGLPEFDELSLDIRRIDMFTGEPDSFVSLGDIGDEH</sequence>
<dbReference type="EMBL" id="FMWK01000021">
    <property type="protein sequence ID" value="SCZ81416.1"/>
    <property type="molecule type" value="Genomic_DNA"/>
</dbReference>
<feature type="domain" description="DUF2344" evidence="1">
    <location>
        <begin position="2"/>
        <end position="192"/>
    </location>
</feature>
<gene>
    <name evidence="2" type="ORF">SAMN02910350_02794</name>
</gene>
<dbReference type="NCBIfam" id="TIGR03936">
    <property type="entry name" value="sam_1_link_chp"/>
    <property type="match status" value="1"/>
</dbReference>
<name>A0A1G5S519_PSEXY</name>
<dbReference type="Pfam" id="PF10105">
    <property type="entry name" value="DUF2344"/>
    <property type="match status" value="1"/>
</dbReference>
<evidence type="ECO:0000259" key="1">
    <source>
        <dbReference type="Pfam" id="PF10105"/>
    </source>
</evidence>
<reference evidence="2 3" key="1">
    <citation type="submission" date="2016-10" db="EMBL/GenBank/DDBJ databases">
        <authorList>
            <person name="de Groot N.N."/>
        </authorList>
    </citation>
    <scope>NUCLEOTIDE SEQUENCE [LARGE SCALE GENOMIC DNA]</scope>
    <source>
        <strain evidence="2 3">DSM 10317</strain>
    </source>
</reference>